<evidence type="ECO:0000313" key="2">
    <source>
        <dbReference type="EMBL" id="KIM65622.1"/>
    </source>
</evidence>
<keyword evidence="3" id="KW-1185">Reference proteome</keyword>
<organism evidence="2 3">
    <name type="scientific">Scleroderma citrinum Foug A</name>
    <dbReference type="NCBI Taxonomy" id="1036808"/>
    <lineage>
        <taxon>Eukaryota</taxon>
        <taxon>Fungi</taxon>
        <taxon>Dikarya</taxon>
        <taxon>Basidiomycota</taxon>
        <taxon>Agaricomycotina</taxon>
        <taxon>Agaricomycetes</taxon>
        <taxon>Agaricomycetidae</taxon>
        <taxon>Boletales</taxon>
        <taxon>Sclerodermatineae</taxon>
        <taxon>Sclerodermataceae</taxon>
        <taxon>Scleroderma</taxon>
    </lineage>
</organism>
<sequence length="71" mass="8008">MHRRIPNKQTLCGNDDRSPNHRMHLGSAVRPSVMVHSVSPIHVWHSPSRGTTIFLNEGSLALGDYVTCYLR</sequence>
<feature type="region of interest" description="Disordered" evidence="1">
    <location>
        <begin position="1"/>
        <end position="24"/>
    </location>
</feature>
<dbReference type="HOGENOM" id="CLU_2741516_0_0_1"/>
<dbReference type="InParanoid" id="A0A0C3AL24"/>
<dbReference type="Proteomes" id="UP000053989">
    <property type="component" value="Unassembled WGS sequence"/>
</dbReference>
<name>A0A0C3AL24_9AGAM</name>
<gene>
    <name evidence="2" type="ORF">SCLCIDRAFT_1212040</name>
</gene>
<accession>A0A0C3AL24</accession>
<reference evidence="3" key="2">
    <citation type="submission" date="2015-01" db="EMBL/GenBank/DDBJ databases">
        <title>Evolutionary Origins and Diversification of the Mycorrhizal Mutualists.</title>
        <authorList>
            <consortium name="DOE Joint Genome Institute"/>
            <consortium name="Mycorrhizal Genomics Consortium"/>
            <person name="Kohler A."/>
            <person name="Kuo A."/>
            <person name="Nagy L.G."/>
            <person name="Floudas D."/>
            <person name="Copeland A."/>
            <person name="Barry K.W."/>
            <person name="Cichocki N."/>
            <person name="Veneault-Fourrey C."/>
            <person name="LaButti K."/>
            <person name="Lindquist E.A."/>
            <person name="Lipzen A."/>
            <person name="Lundell T."/>
            <person name="Morin E."/>
            <person name="Murat C."/>
            <person name="Riley R."/>
            <person name="Ohm R."/>
            <person name="Sun H."/>
            <person name="Tunlid A."/>
            <person name="Henrissat B."/>
            <person name="Grigoriev I.V."/>
            <person name="Hibbett D.S."/>
            <person name="Martin F."/>
        </authorList>
    </citation>
    <scope>NUCLEOTIDE SEQUENCE [LARGE SCALE GENOMIC DNA]</scope>
    <source>
        <strain evidence="3">Foug A</strain>
    </source>
</reference>
<protein>
    <submittedName>
        <fullName evidence="2">Uncharacterized protein</fullName>
    </submittedName>
</protein>
<proteinExistence type="predicted"/>
<dbReference type="EMBL" id="KN822021">
    <property type="protein sequence ID" value="KIM65622.1"/>
    <property type="molecule type" value="Genomic_DNA"/>
</dbReference>
<dbReference type="AlphaFoldDB" id="A0A0C3AL24"/>
<reference evidence="2 3" key="1">
    <citation type="submission" date="2014-04" db="EMBL/GenBank/DDBJ databases">
        <authorList>
            <consortium name="DOE Joint Genome Institute"/>
            <person name="Kuo A."/>
            <person name="Kohler A."/>
            <person name="Nagy L.G."/>
            <person name="Floudas D."/>
            <person name="Copeland A."/>
            <person name="Barry K.W."/>
            <person name="Cichocki N."/>
            <person name="Veneault-Fourrey C."/>
            <person name="LaButti K."/>
            <person name="Lindquist E.A."/>
            <person name="Lipzen A."/>
            <person name="Lundell T."/>
            <person name="Morin E."/>
            <person name="Murat C."/>
            <person name="Sun H."/>
            <person name="Tunlid A."/>
            <person name="Henrissat B."/>
            <person name="Grigoriev I.V."/>
            <person name="Hibbett D.S."/>
            <person name="Martin F."/>
            <person name="Nordberg H.P."/>
            <person name="Cantor M.N."/>
            <person name="Hua S.X."/>
        </authorList>
    </citation>
    <scope>NUCLEOTIDE SEQUENCE [LARGE SCALE GENOMIC DNA]</scope>
    <source>
        <strain evidence="2 3">Foug A</strain>
    </source>
</reference>
<evidence type="ECO:0000256" key="1">
    <source>
        <dbReference type="SAM" id="MobiDB-lite"/>
    </source>
</evidence>
<evidence type="ECO:0000313" key="3">
    <source>
        <dbReference type="Proteomes" id="UP000053989"/>
    </source>
</evidence>